<evidence type="ECO:0000256" key="1">
    <source>
        <dbReference type="SAM" id="MobiDB-lite"/>
    </source>
</evidence>
<feature type="region of interest" description="Disordered" evidence="1">
    <location>
        <begin position="172"/>
        <end position="239"/>
    </location>
</feature>
<feature type="compositionally biased region" description="Acidic residues" evidence="1">
    <location>
        <begin position="55"/>
        <end position="67"/>
    </location>
</feature>
<dbReference type="EMBL" id="AGNL01001875">
    <property type="protein sequence ID" value="EJK76667.1"/>
    <property type="molecule type" value="Genomic_DNA"/>
</dbReference>
<protein>
    <submittedName>
        <fullName evidence="3">Uncharacterized protein</fullName>
    </submittedName>
</protein>
<feature type="region of interest" description="Disordered" evidence="1">
    <location>
        <begin position="43"/>
        <end position="75"/>
    </location>
</feature>
<gene>
    <name evidence="3" type="ORF">THAOC_01562</name>
</gene>
<feature type="signal peptide" evidence="2">
    <location>
        <begin position="1"/>
        <end position="22"/>
    </location>
</feature>
<name>K0TQU7_THAOC</name>
<keyword evidence="4" id="KW-1185">Reference proteome</keyword>
<reference evidence="3 4" key="1">
    <citation type="journal article" date="2012" name="Genome Biol.">
        <title>Genome and low-iron response of an oceanic diatom adapted to chronic iron limitation.</title>
        <authorList>
            <person name="Lommer M."/>
            <person name="Specht M."/>
            <person name="Roy A.S."/>
            <person name="Kraemer L."/>
            <person name="Andreson R."/>
            <person name="Gutowska M.A."/>
            <person name="Wolf J."/>
            <person name="Bergner S.V."/>
            <person name="Schilhabel M.B."/>
            <person name="Klostermeier U.C."/>
            <person name="Beiko R.G."/>
            <person name="Rosenstiel P."/>
            <person name="Hippler M."/>
            <person name="Laroche J."/>
        </authorList>
    </citation>
    <scope>NUCLEOTIDE SEQUENCE [LARGE SCALE GENOMIC DNA]</scope>
    <source>
        <strain evidence="3 4">CCMP1005</strain>
    </source>
</reference>
<proteinExistence type="predicted"/>
<feature type="compositionally biased region" description="Pro residues" evidence="1">
    <location>
        <begin position="512"/>
        <end position="546"/>
    </location>
</feature>
<evidence type="ECO:0000313" key="3">
    <source>
        <dbReference type="EMBL" id="EJK76667.1"/>
    </source>
</evidence>
<evidence type="ECO:0000256" key="2">
    <source>
        <dbReference type="SAM" id="SignalP"/>
    </source>
</evidence>
<accession>K0TQU7</accession>
<feature type="compositionally biased region" description="Low complexity" evidence="1">
    <location>
        <begin position="209"/>
        <end position="219"/>
    </location>
</feature>
<feature type="region of interest" description="Disordered" evidence="1">
    <location>
        <begin position="509"/>
        <end position="550"/>
    </location>
</feature>
<evidence type="ECO:0000313" key="4">
    <source>
        <dbReference type="Proteomes" id="UP000266841"/>
    </source>
</evidence>
<feature type="chain" id="PRO_5003841966" evidence="2">
    <location>
        <begin position="23"/>
        <end position="729"/>
    </location>
</feature>
<organism evidence="3 4">
    <name type="scientific">Thalassiosira oceanica</name>
    <name type="common">Marine diatom</name>
    <dbReference type="NCBI Taxonomy" id="159749"/>
    <lineage>
        <taxon>Eukaryota</taxon>
        <taxon>Sar</taxon>
        <taxon>Stramenopiles</taxon>
        <taxon>Ochrophyta</taxon>
        <taxon>Bacillariophyta</taxon>
        <taxon>Coscinodiscophyceae</taxon>
        <taxon>Thalassiosirophycidae</taxon>
        <taxon>Thalassiosirales</taxon>
        <taxon>Thalassiosiraceae</taxon>
        <taxon>Thalassiosira</taxon>
    </lineage>
</organism>
<dbReference type="Proteomes" id="UP000266841">
    <property type="component" value="Unassembled WGS sequence"/>
</dbReference>
<feature type="region of interest" description="Disordered" evidence="1">
    <location>
        <begin position="408"/>
        <end position="446"/>
    </location>
</feature>
<dbReference type="AlphaFoldDB" id="K0TQU7"/>
<feature type="compositionally biased region" description="Low complexity" evidence="1">
    <location>
        <begin position="427"/>
        <end position="445"/>
    </location>
</feature>
<comment type="caution">
    <text evidence="3">The sequence shown here is derived from an EMBL/GenBank/DDBJ whole genome shotgun (WGS) entry which is preliminary data.</text>
</comment>
<sequence>MVQLKQCAVVLATSLVCSTSAGENPSQSANEQVVDNRLRSLYVDEDDAEPTYTDDNYDDYYNDNDGADVDRYDDGGGSVFDIDDDKWSRSYDDEWDRCYTPKRDDDNWLRVPKSGKTKGGKTKGGYYSSKGGKTKGSKYYGDYGWLDDKTSTNTWSPDYDDWAGDPKWEPDYDDWKQVPKWEPSNDDWSPSGYVNDLDPWETPYWPGVKSGKTKGSSKGSKTKGDPFAQSKGSKTRGDPFAQPIGYYDDWVPDYWRPASQSKGGKTRLFSPVSYSKGGKTKGRALRENLRQDAGDWHDDLPVPANNGDDGWHDDGWHDDRMVLTATAATAPSRESRGRPREAIITKTTLFIPRAARPRDACSRKAASSDATVTVYDSLIGCCHNDFGSLDFRECKSFSEDVCIPNIETPEPTLFPTTEMPTDEIETPEPTQFPTTEMPTTASPTTCEQRKWYSRGGFNQAKTCTNGYDSNEGDNFYHSLTACCRREFPNVSPKFCKSFAEDVCIEPLITPNPTTPSPTTPSPTTPYPTPDPTPDPTPKPTRQPTPSPTTCEEREWYYTSNNICTNFGNPPTSSYPSKRKCCMANTETDTYEEIQVGALGGTYFPKPSTCVYYDFCIPFIPPSPPTGAPTFGSTPTVSKETTGPPTLAIVRHHEEISEGGSNDLAFQTVHQHTTTECVEKHSQAWSPGQQSMVKVCVYVCSSTTTVTDGGGNIIRVDENEHTIDCPEQEE</sequence>
<feature type="region of interest" description="Disordered" evidence="1">
    <location>
        <begin position="261"/>
        <end position="280"/>
    </location>
</feature>
<keyword evidence="2" id="KW-0732">Signal</keyword>
<feature type="compositionally biased region" description="Low complexity" evidence="1">
    <location>
        <begin position="408"/>
        <end position="419"/>
    </location>
</feature>